<dbReference type="SUPFAM" id="SSF161098">
    <property type="entry name" value="MetI-like"/>
    <property type="match status" value="1"/>
</dbReference>
<comment type="similarity">
    <text evidence="8">Belongs to the binding-protein-dependent transport system permease family.</text>
</comment>
<evidence type="ECO:0000256" key="3">
    <source>
        <dbReference type="ARBA" id="ARBA00022475"/>
    </source>
</evidence>
<dbReference type="GO" id="GO:0005886">
    <property type="term" value="C:plasma membrane"/>
    <property type="evidence" value="ECO:0007669"/>
    <property type="project" value="UniProtKB-SubCell"/>
</dbReference>
<dbReference type="Pfam" id="PF00528">
    <property type="entry name" value="BPD_transp_1"/>
    <property type="match status" value="1"/>
</dbReference>
<evidence type="ECO:0000256" key="2">
    <source>
        <dbReference type="ARBA" id="ARBA00022448"/>
    </source>
</evidence>
<keyword evidence="5 8" id="KW-0812">Transmembrane</keyword>
<dbReference type="OrthoDB" id="9815533at2"/>
<keyword evidence="2 8" id="KW-0813">Transport</keyword>
<feature type="transmembrane region" description="Helical" evidence="8">
    <location>
        <begin position="228"/>
        <end position="251"/>
    </location>
</feature>
<evidence type="ECO:0000256" key="7">
    <source>
        <dbReference type="ARBA" id="ARBA00023136"/>
    </source>
</evidence>
<dbReference type="InterPro" id="IPR035906">
    <property type="entry name" value="MetI-like_sf"/>
</dbReference>
<dbReference type="InterPro" id="IPR000515">
    <property type="entry name" value="MetI-like"/>
</dbReference>
<dbReference type="Proteomes" id="UP000199236">
    <property type="component" value="Unassembled WGS sequence"/>
</dbReference>
<evidence type="ECO:0000313" key="11">
    <source>
        <dbReference type="Proteomes" id="UP000199236"/>
    </source>
</evidence>
<evidence type="ECO:0000256" key="5">
    <source>
        <dbReference type="ARBA" id="ARBA00022692"/>
    </source>
</evidence>
<feature type="transmembrane region" description="Helical" evidence="8">
    <location>
        <begin position="60"/>
        <end position="83"/>
    </location>
</feature>
<keyword evidence="3" id="KW-1003">Cell membrane</keyword>
<dbReference type="STRING" id="655353.SAMN04488056_10180"/>
<evidence type="ECO:0000256" key="8">
    <source>
        <dbReference type="RuleBase" id="RU363032"/>
    </source>
</evidence>
<keyword evidence="11" id="KW-1185">Reference proteome</keyword>
<keyword evidence="6 8" id="KW-1133">Transmembrane helix</keyword>
<accession>A0A1I4ZGX5</accession>
<evidence type="ECO:0000256" key="6">
    <source>
        <dbReference type="ARBA" id="ARBA00022989"/>
    </source>
</evidence>
<name>A0A1I4ZGX5_9HYPH</name>
<dbReference type="GO" id="GO:0055085">
    <property type="term" value="P:transmembrane transport"/>
    <property type="evidence" value="ECO:0007669"/>
    <property type="project" value="InterPro"/>
</dbReference>
<gene>
    <name evidence="10" type="ORF">SAMN04488056_10180</name>
</gene>
<dbReference type="PANTHER" id="PTHR43357:SF4">
    <property type="entry name" value="INNER MEMBRANE ABC TRANSPORTER PERMEASE PROTEIN YDCV"/>
    <property type="match status" value="1"/>
</dbReference>
<sequence>MFPTVKKAFGILVMLFLIAPLAAILPLAFTSSALLTYPVPEWSMRWLTELVTEPVWRRSIANSLIIGGGTTVLATTLGTLAALGLRRYSSLFAGVLKTFFLLPMVVPAVVLGVGMQVFFVHVGIANSYLGVIVAHTVIAMPFVYVSVSGSLAGIDPRVELAAASLGASPSTVLRTTTLPLSLSGILSGAVMAFATSLDEVILTLFIAGPHQRTLARQMFSTIRENVSPAIAAAAFVFIVGTILVACLIMLVRMRTGGAMQKSVGPGIS</sequence>
<comment type="subcellular location">
    <subcellularLocation>
        <location evidence="1">Cell inner membrane</location>
        <topology evidence="1">Multi-pass membrane protein</topology>
    </subcellularLocation>
    <subcellularLocation>
        <location evidence="8">Cell membrane</location>
        <topology evidence="8">Multi-pass membrane protein</topology>
    </subcellularLocation>
</comment>
<evidence type="ECO:0000256" key="4">
    <source>
        <dbReference type="ARBA" id="ARBA00022519"/>
    </source>
</evidence>
<feature type="transmembrane region" description="Helical" evidence="8">
    <location>
        <begin position="125"/>
        <end position="147"/>
    </location>
</feature>
<evidence type="ECO:0000259" key="9">
    <source>
        <dbReference type="PROSITE" id="PS50928"/>
    </source>
</evidence>
<keyword evidence="7 8" id="KW-0472">Membrane</keyword>
<dbReference type="CDD" id="cd06261">
    <property type="entry name" value="TM_PBP2"/>
    <property type="match status" value="1"/>
</dbReference>
<proteinExistence type="inferred from homology"/>
<dbReference type="RefSeq" id="WP_090067736.1">
    <property type="nucleotide sequence ID" value="NZ_FOVR01000001.1"/>
</dbReference>
<feature type="domain" description="ABC transmembrane type-1" evidence="9">
    <location>
        <begin position="60"/>
        <end position="248"/>
    </location>
</feature>
<organism evidence="10 11">
    <name type="scientific">Cohaesibacter marisflavi</name>
    <dbReference type="NCBI Taxonomy" id="655353"/>
    <lineage>
        <taxon>Bacteria</taxon>
        <taxon>Pseudomonadati</taxon>
        <taxon>Pseudomonadota</taxon>
        <taxon>Alphaproteobacteria</taxon>
        <taxon>Hyphomicrobiales</taxon>
        <taxon>Cohaesibacteraceae</taxon>
    </lineage>
</organism>
<evidence type="ECO:0000313" key="10">
    <source>
        <dbReference type="EMBL" id="SFN49160.1"/>
    </source>
</evidence>
<dbReference type="PANTHER" id="PTHR43357">
    <property type="entry name" value="INNER MEMBRANE ABC TRANSPORTER PERMEASE PROTEIN YDCV"/>
    <property type="match status" value="1"/>
</dbReference>
<dbReference type="Gene3D" id="1.10.3720.10">
    <property type="entry name" value="MetI-like"/>
    <property type="match status" value="1"/>
</dbReference>
<feature type="transmembrane region" description="Helical" evidence="8">
    <location>
        <begin position="95"/>
        <end position="119"/>
    </location>
</feature>
<dbReference type="AlphaFoldDB" id="A0A1I4ZGX5"/>
<evidence type="ECO:0000256" key="1">
    <source>
        <dbReference type="ARBA" id="ARBA00004429"/>
    </source>
</evidence>
<dbReference type="PROSITE" id="PS50928">
    <property type="entry name" value="ABC_TM1"/>
    <property type="match status" value="1"/>
</dbReference>
<reference evidence="10 11" key="1">
    <citation type="submission" date="2016-10" db="EMBL/GenBank/DDBJ databases">
        <authorList>
            <person name="de Groot N.N."/>
        </authorList>
    </citation>
    <scope>NUCLEOTIDE SEQUENCE [LARGE SCALE GENOMIC DNA]</scope>
    <source>
        <strain evidence="10 11">CGMCC 1.9157</strain>
    </source>
</reference>
<dbReference type="EMBL" id="FOVR01000001">
    <property type="protein sequence ID" value="SFN49160.1"/>
    <property type="molecule type" value="Genomic_DNA"/>
</dbReference>
<protein>
    <submittedName>
        <fullName evidence="10">Putative spermidine/putrescine transport system permease protein</fullName>
    </submittedName>
</protein>
<keyword evidence="4" id="KW-0997">Cell inner membrane</keyword>